<dbReference type="EMBL" id="CP141261">
    <property type="protein sequence ID" value="WRL64922.1"/>
    <property type="molecule type" value="Genomic_DNA"/>
</dbReference>
<feature type="region of interest" description="Disordered" evidence="1">
    <location>
        <begin position="57"/>
        <end position="85"/>
    </location>
</feature>
<organism evidence="2 3">
    <name type="scientific">Blastococcus brunescens</name>
    <dbReference type="NCBI Taxonomy" id="1564165"/>
    <lineage>
        <taxon>Bacteria</taxon>
        <taxon>Bacillati</taxon>
        <taxon>Actinomycetota</taxon>
        <taxon>Actinomycetes</taxon>
        <taxon>Geodermatophilales</taxon>
        <taxon>Geodermatophilaceae</taxon>
        <taxon>Blastococcus</taxon>
    </lineage>
</organism>
<keyword evidence="3" id="KW-1185">Reference proteome</keyword>
<dbReference type="Proteomes" id="UP001324287">
    <property type="component" value="Chromosome"/>
</dbReference>
<reference evidence="2 3" key="1">
    <citation type="submission" date="2023-12" db="EMBL/GenBank/DDBJ databases">
        <title>Blastococcus brunescens sp. nov., an actonobacterium isolated from sandstone collected in sahara desert.</title>
        <authorList>
            <person name="Gtari M."/>
            <person name="Ghodhbane F."/>
        </authorList>
    </citation>
    <scope>NUCLEOTIDE SEQUENCE [LARGE SCALE GENOMIC DNA]</scope>
    <source>
        <strain evidence="2 3">BMG 8361</strain>
    </source>
</reference>
<evidence type="ECO:0000313" key="3">
    <source>
        <dbReference type="Proteomes" id="UP001324287"/>
    </source>
</evidence>
<protein>
    <submittedName>
        <fullName evidence="2">Uncharacterized protein</fullName>
    </submittedName>
</protein>
<accession>A0ABZ1B3F9</accession>
<evidence type="ECO:0000256" key="1">
    <source>
        <dbReference type="SAM" id="MobiDB-lite"/>
    </source>
</evidence>
<evidence type="ECO:0000313" key="2">
    <source>
        <dbReference type="EMBL" id="WRL64922.1"/>
    </source>
</evidence>
<feature type="region of interest" description="Disordered" evidence="1">
    <location>
        <begin position="1"/>
        <end position="20"/>
    </location>
</feature>
<gene>
    <name evidence="2" type="ORF">U6N30_04105</name>
</gene>
<sequence length="85" mass="8425">MRTEASEGSPGSAVATRKGTAMAVDASCTQTETRVAPAEARSRASWLSRAACASYGDAGGTDRRVVPGGVHASATGTRSAAGARA</sequence>
<proteinExistence type="predicted"/>
<name>A0ABZ1B3F9_9ACTN</name>
<feature type="compositionally biased region" description="Low complexity" evidence="1">
    <location>
        <begin position="72"/>
        <end position="85"/>
    </location>
</feature>